<evidence type="ECO:0000313" key="3">
    <source>
        <dbReference type="EMBL" id="XBP92714.1"/>
    </source>
</evidence>
<evidence type="ECO:0000259" key="2">
    <source>
        <dbReference type="Pfam" id="PF01636"/>
    </source>
</evidence>
<dbReference type="SUPFAM" id="SSF56112">
    <property type="entry name" value="Protein kinase-like (PK-like)"/>
    <property type="match status" value="1"/>
</dbReference>
<name>A0AAU8HDF2_9ACTN</name>
<dbReference type="RefSeq" id="WP_350932316.1">
    <property type="nucleotide sequence ID" value="NZ_CP157762.1"/>
</dbReference>
<feature type="compositionally biased region" description="Low complexity" evidence="1">
    <location>
        <begin position="45"/>
        <end position="57"/>
    </location>
</feature>
<evidence type="ECO:0000313" key="4">
    <source>
        <dbReference type="EMBL" id="XCH73411.1"/>
    </source>
</evidence>
<gene>
    <name evidence="4" type="ORF">ABUL08_24430</name>
    <name evidence="3" type="ORF">VK199_24355</name>
</gene>
<dbReference type="EMBL" id="CP159342">
    <property type="protein sequence ID" value="XCH73411.1"/>
    <property type="molecule type" value="Genomic_DNA"/>
</dbReference>
<organism evidence="4">
    <name type="scientific">Micromonospora sp. CCTCC AA 2012012</name>
    <dbReference type="NCBI Taxonomy" id="3111921"/>
    <lineage>
        <taxon>Bacteria</taxon>
        <taxon>Bacillati</taxon>
        <taxon>Actinomycetota</taxon>
        <taxon>Actinomycetes</taxon>
        <taxon>Micromonosporales</taxon>
        <taxon>Micromonosporaceae</taxon>
        <taxon>Micromonospora</taxon>
    </lineage>
</organism>
<sequence>MTTPPTDAPEQSPADGPETTPAGGLEAANAGGPETMAADSPETMPGGDPQAAAAGPDWSTERWRDAALAWIGAALARDGRRVTGPVEPRVRPWSLVWRLPTDAGPVWFKANNPGTRYEAVLLAELPGRCPGALLDPIAVDAERGWSLLPDGGPSLRDILARQPDPTHWERVLPAYAAVQIAATPDAVHLVERGVPDQRPERMPELFDRLLADEAALLLGEPDGLTAELYGRLRAYRPEFVALCRRLAATGVPASIQHDDLHDGNVFVADDGYRFFDWGDASVAHPFGTLLVTLRSVAYAGGLEPGDPALARLRDAYLEPWTDRYDRPTLREAAGLAMRVATVGRALSWRRALWTTDPARAEYASAVPGWLGELFADLPV</sequence>
<dbReference type="EMBL" id="CP157762">
    <property type="protein sequence ID" value="XBP92714.1"/>
    <property type="molecule type" value="Genomic_DNA"/>
</dbReference>
<feature type="region of interest" description="Disordered" evidence="1">
    <location>
        <begin position="1"/>
        <end position="59"/>
    </location>
</feature>
<feature type="domain" description="Aminoglycoside phosphotransferase" evidence="2">
    <location>
        <begin position="177"/>
        <end position="285"/>
    </location>
</feature>
<dbReference type="InterPro" id="IPR002575">
    <property type="entry name" value="Aminoglycoside_PTrfase"/>
</dbReference>
<protein>
    <submittedName>
        <fullName evidence="4">Phosphotransferase</fullName>
    </submittedName>
</protein>
<dbReference type="Pfam" id="PF01636">
    <property type="entry name" value="APH"/>
    <property type="match status" value="1"/>
</dbReference>
<evidence type="ECO:0000256" key="1">
    <source>
        <dbReference type="SAM" id="MobiDB-lite"/>
    </source>
</evidence>
<reference evidence="4" key="2">
    <citation type="submission" date="2024-06" db="EMBL/GenBank/DDBJ databases">
        <title>Micromonospora mangrovi CCTCC AA 2012012 genome sequences.</title>
        <authorList>
            <person name="Gao J."/>
        </authorList>
    </citation>
    <scope>NUCLEOTIDE SEQUENCE</scope>
    <source>
        <strain evidence="4">CCTCC AA 2012012</strain>
    </source>
</reference>
<dbReference type="AlphaFoldDB" id="A0AAU8HDF2"/>
<dbReference type="Gene3D" id="3.90.1200.10">
    <property type="match status" value="1"/>
</dbReference>
<reference evidence="3" key="1">
    <citation type="submission" date="2024-01" db="EMBL/GenBank/DDBJ databases">
        <title>The genome sequence of Micromonospora mangrovi CCTCC AA 2012012.</title>
        <authorList>
            <person name="Gao J."/>
        </authorList>
    </citation>
    <scope>NUCLEOTIDE SEQUENCE</scope>
    <source>
        <strain evidence="3">CCTCC AA 2012012</strain>
    </source>
</reference>
<dbReference type="InterPro" id="IPR011009">
    <property type="entry name" value="Kinase-like_dom_sf"/>
</dbReference>
<proteinExistence type="predicted"/>
<accession>A0AAU8HDF2</accession>